<evidence type="ECO:0000313" key="2">
    <source>
        <dbReference type="Proteomes" id="UP001630127"/>
    </source>
</evidence>
<sequence length="190" mass="21704">MLPMMRPRRLLDNTTVTRYDDAKESESVYFVEGDSKFAYSRSAILNSGTLLISSSLTSSSDKEDPNVIHNNFETIMAILVSFDTKRTQAVLRPVQIVSGIPWSTISGLFRKANIGMGEGNSKNNEMQFLQYLTFGIMQKCNANPLLGAFMRSNSSKRRPHYTSRHEFERKFGSHIEKCRNRLEFARYIIS</sequence>
<accession>A0ABD3AMD6</accession>
<comment type="caution">
    <text evidence="1">The sequence shown here is derived from an EMBL/GenBank/DDBJ whole genome shotgun (WGS) entry which is preliminary data.</text>
</comment>
<reference evidence="1 2" key="1">
    <citation type="submission" date="2024-11" db="EMBL/GenBank/DDBJ databases">
        <title>A near-complete genome assembly of Cinchona calisaya.</title>
        <authorList>
            <person name="Lian D.C."/>
            <person name="Zhao X.W."/>
            <person name="Wei L."/>
        </authorList>
    </citation>
    <scope>NUCLEOTIDE SEQUENCE [LARGE SCALE GENOMIC DNA]</scope>
    <source>
        <tissue evidence="1">Nenye</tissue>
    </source>
</reference>
<dbReference type="EMBL" id="JBJUIK010000003">
    <property type="protein sequence ID" value="KAL3532251.1"/>
    <property type="molecule type" value="Genomic_DNA"/>
</dbReference>
<dbReference type="Proteomes" id="UP001630127">
    <property type="component" value="Unassembled WGS sequence"/>
</dbReference>
<proteinExistence type="predicted"/>
<evidence type="ECO:0000313" key="1">
    <source>
        <dbReference type="EMBL" id="KAL3532251.1"/>
    </source>
</evidence>
<protein>
    <submittedName>
        <fullName evidence="1">Uncharacterized protein</fullName>
    </submittedName>
</protein>
<dbReference type="AlphaFoldDB" id="A0ABD3AMD6"/>
<gene>
    <name evidence="1" type="ORF">ACH5RR_005772</name>
</gene>
<organism evidence="1 2">
    <name type="scientific">Cinchona calisaya</name>
    <dbReference type="NCBI Taxonomy" id="153742"/>
    <lineage>
        <taxon>Eukaryota</taxon>
        <taxon>Viridiplantae</taxon>
        <taxon>Streptophyta</taxon>
        <taxon>Embryophyta</taxon>
        <taxon>Tracheophyta</taxon>
        <taxon>Spermatophyta</taxon>
        <taxon>Magnoliopsida</taxon>
        <taxon>eudicotyledons</taxon>
        <taxon>Gunneridae</taxon>
        <taxon>Pentapetalae</taxon>
        <taxon>asterids</taxon>
        <taxon>lamiids</taxon>
        <taxon>Gentianales</taxon>
        <taxon>Rubiaceae</taxon>
        <taxon>Cinchonoideae</taxon>
        <taxon>Cinchoneae</taxon>
        <taxon>Cinchona</taxon>
    </lineage>
</organism>
<keyword evidence="2" id="KW-1185">Reference proteome</keyword>
<name>A0ABD3AMD6_9GENT</name>